<proteinExistence type="predicted"/>
<gene>
    <name evidence="2" type="ORF">M7I_5317</name>
</gene>
<keyword evidence="3" id="KW-1185">Reference proteome</keyword>
<dbReference type="OrthoDB" id="5415512at2759"/>
<organism evidence="2 3">
    <name type="scientific">Glarea lozoyensis (strain ATCC 74030 / MF5533)</name>
    <dbReference type="NCBI Taxonomy" id="1104152"/>
    <lineage>
        <taxon>Eukaryota</taxon>
        <taxon>Fungi</taxon>
        <taxon>Dikarya</taxon>
        <taxon>Ascomycota</taxon>
        <taxon>Pezizomycotina</taxon>
        <taxon>Leotiomycetes</taxon>
        <taxon>Helotiales</taxon>
        <taxon>Helotiaceae</taxon>
        <taxon>Glarea</taxon>
    </lineage>
</organism>
<feature type="compositionally biased region" description="Pro residues" evidence="1">
    <location>
        <begin position="1"/>
        <end position="10"/>
    </location>
</feature>
<feature type="region of interest" description="Disordered" evidence="1">
    <location>
        <begin position="155"/>
        <end position="181"/>
    </location>
</feature>
<protein>
    <submittedName>
        <fullName evidence="2">Uncharacterized protein</fullName>
    </submittedName>
</protein>
<feature type="compositionally biased region" description="Basic and acidic residues" evidence="1">
    <location>
        <begin position="155"/>
        <end position="177"/>
    </location>
</feature>
<reference evidence="2 3" key="1">
    <citation type="journal article" date="2012" name="Eukaryot. Cell">
        <title>Genome sequence of the fungus Glarea lozoyensis: the first genome sequence of a species from the Helotiaceae family.</title>
        <authorList>
            <person name="Youssar L."/>
            <person name="Gruening B.A."/>
            <person name="Erxleben A."/>
            <person name="Guenther S."/>
            <person name="Huettel W."/>
        </authorList>
    </citation>
    <scope>NUCLEOTIDE SEQUENCE [LARGE SCALE GENOMIC DNA]</scope>
    <source>
        <strain evidence="3">ATCC 74030 / MF5533</strain>
    </source>
</reference>
<feature type="region of interest" description="Disordered" evidence="1">
    <location>
        <begin position="196"/>
        <end position="255"/>
    </location>
</feature>
<dbReference type="HOGENOM" id="CLU_969950_0_0_1"/>
<dbReference type="Proteomes" id="UP000005446">
    <property type="component" value="Unassembled WGS sequence"/>
</dbReference>
<dbReference type="InParanoid" id="H0ERJ8"/>
<name>H0ERJ8_GLAL7</name>
<evidence type="ECO:0000313" key="3">
    <source>
        <dbReference type="Proteomes" id="UP000005446"/>
    </source>
</evidence>
<comment type="caution">
    <text evidence="2">The sequence shown here is derived from an EMBL/GenBank/DDBJ whole genome shotgun (WGS) entry which is preliminary data.</text>
</comment>
<evidence type="ECO:0000256" key="1">
    <source>
        <dbReference type="SAM" id="MobiDB-lite"/>
    </source>
</evidence>
<dbReference type="EMBL" id="AGUE01000135">
    <property type="protein sequence ID" value="EHK98809.1"/>
    <property type="molecule type" value="Genomic_DNA"/>
</dbReference>
<evidence type="ECO:0000313" key="2">
    <source>
        <dbReference type="EMBL" id="EHK98809.1"/>
    </source>
</evidence>
<sequence>MLSVYQPPPSEGSSLSKKKAPPGVPYLTKVNGKLVMARAKPKYTPPKAISLLGEAFGVTAARKRAKSISVTPPEPLMIGGIPRTRMLKARIYNRSILQPRHRSRAVPTNDQEYGRGGINKKIRLSLVKNQLLIRAEDVKGMSAVQRALIARQNWKERPQDRNARKREPSSSRKEKSRSSVRIRRFSYSRERSAYIPDDDGFTIFSDEERDRGRRRSNPQSQYSSEDDIATDIEGHYAEENERGRRGIPIRRSRSDRIRSEIADNLKNQHPITPQTGITKIPPMKHSI</sequence>
<feature type="compositionally biased region" description="Polar residues" evidence="1">
    <location>
        <begin position="268"/>
        <end position="277"/>
    </location>
</feature>
<feature type="region of interest" description="Disordered" evidence="1">
    <location>
        <begin position="268"/>
        <end position="287"/>
    </location>
</feature>
<dbReference type="AlphaFoldDB" id="H0ERJ8"/>
<accession>H0ERJ8</accession>
<feature type="region of interest" description="Disordered" evidence="1">
    <location>
        <begin position="1"/>
        <end position="23"/>
    </location>
</feature>
<feature type="compositionally biased region" description="Basic and acidic residues" evidence="1">
    <location>
        <begin position="232"/>
        <end position="244"/>
    </location>
</feature>